<organism evidence="1">
    <name type="scientific">Neisseria meningitidis alpha275</name>
    <dbReference type="NCBI Taxonomy" id="295996"/>
    <lineage>
        <taxon>Bacteria</taxon>
        <taxon>Pseudomonadati</taxon>
        <taxon>Pseudomonadota</taxon>
        <taxon>Betaproteobacteria</taxon>
        <taxon>Neisseriales</taxon>
        <taxon>Neisseriaceae</taxon>
        <taxon>Neisseria</taxon>
    </lineage>
</organism>
<gene>
    <name evidence="1" type="ORF">NMW_1344</name>
</gene>
<sequence length="34" mass="4210">MEYNPTLSIFNPQAVRLPYFRRHFPVIRHDRKIP</sequence>
<proteinExistence type="predicted"/>
<accession>C6SK73</accession>
<dbReference type="EMBL" id="AM889138">
    <property type="protein sequence ID" value="CBA07892.1"/>
    <property type="molecule type" value="Genomic_DNA"/>
</dbReference>
<reference evidence="1" key="1">
    <citation type="journal article" date="2008" name="Proc. Natl. Acad. Sci. U.S.A.">
        <title>Whole-genome comparison of disease and carriage strains provides insights into virulence evolution in Neisseria meningitidis.</title>
        <authorList>
            <person name="Schoen C."/>
            <person name="Blom J."/>
            <person name="Claus H."/>
            <person name="Schramm-Glueck A."/>
            <person name="Brandt P."/>
            <person name="Mueller T."/>
            <person name="Goesmann A."/>
            <person name="Joseph B."/>
            <person name="Konietzny S."/>
            <person name="Kurzai O."/>
            <person name="Schmitt C."/>
            <person name="Friedrich T."/>
            <person name="Linke B."/>
            <person name="Vogel U."/>
            <person name="Frosch M."/>
        </authorList>
    </citation>
    <scope>NUCLEOTIDE SEQUENCE</scope>
    <source>
        <strain evidence="1">Alpha275</strain>
    </source>
</reference>
<dbReference type="AlphaFoldDB" id="C6SK73"/>
<name>C6SK73_NEIME</name>
<protein>
    <submittedName>
        <fullName evidence="1">Uncharacterized protein</fullName>
    </submittedName>
</protein>
<evidence type="ECO:0000313" key="1">
    <source>
        <dbReference type="EMBL" id="CBA07892.1"/>
    </source>
</evidence>